<dbReference type="Pfam" id="PF11849">
    <property type="entry name" value="DUF3369"/>
    <property type="match status" value="1"/>
</dbReference>
<name>A0A5C1EBM1_9RHOO</name>
<protein>
    <submittedName>
        <fullName evidence="6">Putative response regulator receiver modulated diguanylate cyclase/phosphodiesterase</fullName>
    </submittedName>
</protein>
<dbReference type="InterPro" id="IPR035919">
    <property type="entry name" value="EAL_sf"/>
</dbReference>
<dbReference type="Proteomes" id="UP000323671">
    <property type="component" value="Chromosome"/>
</dbReference>
<dbReference type="GO" id="GO:0071111">
    <property type="term" value="F:cyclic-guanylate-specific phosphodiesterase activity"/>
    <property type="evidence" value="ECO:0007669"/>
    <property type="project" value="InterPro"/>
</dbReference>
<reference evidence="6 7" key="1">
    <citation type="submission" date="2017-07" db="EMBL/GenBank/DDBJ databases">
        <title>Complete genome sequence of Oryzomicrobium terrae TPP412.</title>
        <authorList>
            <person name="Chiu L.-W."/>
            <person name="Lo K.-J."/>
            <person name="Tsai Y.-M."/>
            <person name="Lin S.-S."/>
            <person name="Kuo C.-H."/>
            <person name="Liu C.-T."/>
        </authorList>
    </citation>
    <scope>NUCLEOTIDE SEQUENCE [LARGE SCALE GENOMIC DNA]</scope>
    <source>
        <strain evidence="6 7">TPP412</strain>
    </source>
</reference>
<evidence type="ECO:0000259" key="3">
    <source>
        <dbReference type="PROSITE" id="PS50110"/>
    </source>
</evidence>
<dbReference type="GO" id="GO:0000160">
    <property type="term" value="P:phosphorelay signal transduction system"/>
    <property type="evidence" value="ECO:0007669"/>
    <property type="project" value="InterPro"/>
</dbReference>
<dbReference type="Pfam" id="PF00990">
    <property type="entry name" value="GGDEF"/>
    <property type="match status" value="1"/>
</dbReference>
<dbReference type="InterPro" id="IPR029787">
    <property type="entry name" value="Nucleotide_cyclase"/>
</dbReference>
<gene>
    <name evidence="6" type="ORF">OTERR_28170</name>
</gene>
<feature type="modified residue" description="4-aspartylphosphate" evidence="1">
    <location>
        <position position="95"/>
    </location>
</feature>
<dbReference type="KEGG" id="otr:OTERR_28170"/>
<evidence type="ECO:0000313" key="7">
    <source>
        <dbReference type="Proteomes" id="UP000323671"/>
    </source>
</evidence>
<dbReference type="CDD" id="cd01949">
    <property type="entry name" value="GGDEF"/>
    <property type="match status" value="1"/>
</dbReference>
<organism evidence="6 7">
    <name type="scientific">Oryzomicrobium terrae</name>
    <dbReference type="NCBI Taxonomy" id="1735038"/>
    <lineage>
        <taxon>Bacteria</taxon>
        <taxon>Pseudomonadati</taxon>
        <taxon>Pseudomonadota</taxon>
        <taxon>Betaproteobacteria</taxon>
        <taxon>Rhodocyclales</taxon>
        <taxon>Rhodocyclaceae</taxon>
        <taxon>Oryzomicrobium</taxon>
    </lineage>
</organism>
<evidence type="ECO:0000259" key="5">
    <source>
        <dbReference type="PROSITE" id="PS50887"/>
    </source>
</evidence>
<dbReference type="AlphaFoldDB" id="A0A5C1EBM1"/>
<dbReference type="Gene3D" id="3.40.50.2300">
    <property type="match status" value="1"/>
</dbReference>
<dbReference type="SMART" id="SM00052">
    <property type="entry name" value="EAL"/>
    <property type="match status" value="1"/>
</dbReference>
<dbReference type="InterPro" id="IPR001789">
    <property type="entry name" value="Sig_transdc_resp-reg_receiver"/>
</dbReference>
<feature type="region of interest" description="Disordered" evidence="2">
    <location>
        <begin position="1"/>
        <end position="36"/>
    </location>
</feature>
<dbReference type="PROSITE" id="PS50883">
    <property type="entry name" value="EAL"/>
    <property type="match status" value="1"/>
</dbReference>
<dbReference type="PANTHER" id="PTHR33121:SF70">
    <property type="entry name" value="SIGNALING PROTEIN YKOW"/>
    <property type="match status" value="1"/>
</dbReference>
<dbReference type="Gene3D" id="3.30.70.270">
    <property type="match status" value="1"/>
</dbReference>
<evidence type="ECO:0000259" key="4">
    <source>
        <dbReference type="PROSITE" id="PS50883"/>
    </source>
</evidence>
<dbReference type="Pfam" id="PF00563">
    <property type="entry name" value="EAL"/>
    <property type="match status" value="1"/>
</dbReference>
<feature type="domain" description="GGDEF" evidence="5">
    <location>
        <begin position="373"/>
        <end position="499"/>
    </location>
</feature>
<keyword evidence="7" id="KW-1185">Reference proteome</keyword>
<feature type="domain" description="EAL" evidence="4">
    <location>
        <begin position="508"/>
        <end position="762"/>
    </location>
</feature>
<dbReference type="PROSITE" id="PS50887">
    <property type="entry name" value="GGDEF"/>
    <property type="match status" value="1"/>
</dbReference>
<dbReference type="EMBL" id="CP022579">
    <property type="protein sequence ID" value="QEL66293.1"/>
    <property type="molecule type" value="Genomic_DNA"/>
</dbReference>
<dbReference type="CDD" id="cd01948">
    <property type="entry name" value="EAL"/>
    <property type="match status" value="1"/>
</dbReference>
<accession>A0A5C1EBM1</accession>
<dbReference type="PROSITE" id="PS50110">
    <property type="entry name" value="RESPONSE_REGULATORY"/>
    <property type="match status" value="1"/>
</dbReference>
<evidence type="ECO:0000256" key="1">
    <source>
        <dbReference type="PROSITE-ProRule" id="PRU00169"/>
    </source>
</evidence>
<dbReference type="InterPro" id="IPR021800">
    <property type="entry name" value="DUF3369"/>
</dbReference>
<proteinExistence type="predicted"/>
<feature type="domain" description="Response regulatory" evidence="3">
    <location>
        <begin position="40"/>
        <end position="164"/>
    </location>
</feature>
<dbReference type="InterPro" id="IPR050706">
    <property type="entry name" value="Cyclic-di-GMP_PDE-like"/>
</dbReference>
<dbReference type="InterPro" id="IPR011006">
    <property type="entry name" value="CheY-like_superfamily"/>
</dbReference>
<dbReference type="InterPro" id="IPR043128">
    <property type="entry name" value="Rev_trsase/Diguanyl_cyclase"/>
</dbReference>
<dbReference type="SUPFAM" id="SSF55073">
    <property type="entry name" value="Nucleotide cyclase"/>
    <property type="match status" value="1"/>
</dbReference>
<dbReference type="SMART" id="SM00448">
    <property type="entry name" value="REC"/>
    <property type="match status" value="1"/>
</dbReference>
<feature type="compositionally biased region" description="Acidic residues" evidence="2">
    <location>
        <begin position="14"/>
        <end position="30"/>
    </location>
</feature>
<evidence type="ECO:0000313" key="6">
    <source>
        <dbReference type="EMBL" id="QEL66293.1"/>
    </source>
</evidence>
<dbReference type="SUPFAM" id="SSF141868">
    <property type="entry name" value="EAL domain-like"/>
    <property type="match status" value="1"/>
</dbReference>
<sequence length="764" mass="83690">MDHTNPAALPDDGVAGDDDLLTFAEEEPPGEDTAGTHRWKVLAIDDDPDFQRSMAFSLRSFSSREGGIELLQAYNTSEAAAILARERDIAVLLLDVVMESDDAGLRLVRAIRETMGNAEVRIVLVTGAPGVAPMKSVMADFDINDYWTKSELSVERLHTLLVANIRAYQYLTSVSRARRGLQMIVESSNALIATHSLGEFSSRILREIAKLIGVPPEGMICVEQRGEYETTPQVQIISAAGRFSPAIDHYLEELGSPPIEAAIRRCLAEQQHLSLPDCRVLFFPGTQDSANYAAYLSTPQVLDATEEELLRVFTVNIRSGLHNVALVSRLDEMAFQDPLLGIANRNALVRGLEDLYGLRCKNGEPCLGSCYTPGYVLFMLDIDEFSTVNLTLGFEQGNRQLREVSRRLRAGLSPTLLVARLHDDIFAILGPGSEVTEARINELLGLTGGDGPPQFVSIGSARLDLAQFRGTPTDAIVVASLLLKTAKRRGLSQHEDYRPGLESATAERYRLAMALRDALGRGEIHIALQPQVELASGRLTGAEALARWTLPSGETVPPGIFIPLAEATGLIVTLGEQVLRQACRAVVQLVGAGLTNLRVAVNVSTLQFAREGLLQDFLRILREEGVTPRQIEIEITESLAMQDIGTVQQRLQAFRDQGFEIAIDDFGTGFSSLSYLRRLPIDRLKIDQAFVAEIGTVDDENAIAEMVIRIAQRMGMTVIAEGVETPTQAAWLQARGCQDGQGYHFARPLALEDLLQWQATRNPG</sequence>
<dbReference type="RefSeq" id="WP_149426180.1">
    <property type="nucleotide sequence ID" value="NZ_CP022579.1"/>
</dbReference>
<dbReference type="Gene3D" id="3.20.20.450">
    <property type="entry name" value="EAL domain"/>
    <property type="match status" value="1"/>
</dbReference>
<evidence type="ECO:0000256" key="2">
    <source>
        <dbReference type="SAM" id="MobiDB-lite"/>
    </source>
</evidence>
<dbReference type="PANTHER" id="PTHR33121">
    <property type="entry name" value="CYCLIC DI-GMP PHOSPHODIESTERASE PDEF"/>
    <property type="match status" value="1"/>
</dbReference>
<dbReference type="SUPFAM" id="SSF52172">
    <property type="entry name" value="CheY-like"/>
    <property type="match status" value="1"/>
</dbReference>
<dbReference type="SMART" id="SM00267">
    <property type="entry name" value="GGDEF"/>
    <property type="match status" value="1"/>
</dbReference>
<dbReference type="InterPro" id="IPR000160">
    <property type="entry name" value="GGDEF_dom"/>
</dbReference>
<dbReference type="InterPro" id="IPR001633">
    <property type="entry name" value="EAL_dom"/>
</dbReference>
<keyword evidence="1" id="KW-0597">Phosphoprotein</keyword>
<dbReference type="Pfam" id="PF00072">
    <property type="entry name" value="Response_reg"/>
    <property type="match status" value="1"/>
</dbReference>